<reference evidence="2" key="1">
    <citation type="submission" date="2020-07" db="EMBL/GenBank/DDBJ databases">
        <title>Multicomponent nature underlies the extraordinary mechanical properties of spider dragline silk.</title>
        <authorList>
            <person name="Kono N."/>
            <person name="Nakamura H."/>
            <person name="Mori M."/>
            <person name="Yoshida Y."/>
            <person name="Ohtoshi R."/>
            <person name="Malay A.D."/>
            <person name="Moran D.A.P."/>
            <person name="Tomita M."/>
            <person name="Numata K."/>
            <person name="Arakawa K."/>
        </authorList>
    </citation>
    <scope>NUCLEOTIDE SEQUENCE</scope>
</reference>
<protein>
    <submittedName>
        <fullName evidence="2">Uncharacterized protein</fullName>
    </submittedName>
</protein>
<keyword evidence="1" id="KW-0472">Membrane</keyword>
<evidence type="ECO:0000256" key="1">
    <source>
        <dbReference type="SAM" id="Phobius"/>
    </source>
</evidence>
<sequence length="145" mass="17160">MHRLWDLPLETDGISHLYQLKYPDNGAAFTRYLMLESFFTLIYGTATTLCSPVNQINEMSFIFYGLAFLLLLLVLVRIWRFYQYRKRREALEGPLDPYEVLTFENYLRRLLFLNPSSCSTSRDITRDITQLNEILQSLQSQQHAH</sequence>
<evidence type="ECO:0000313" key="3">
    <source>
        <dbReference type="Proteomes" id="UP000887116"/>
    </source>
</evidence>
<keyword evidence="1" id="KW-1133">Transmembrane helix</keyword>
<dbReference type="EMBL" id="BMAO01038410">
    <property type="protein sequence ID" value="GFR24775.1"/>
    <property type="molecule type" value="Genomic_DNA"/>
</dbReference>
<organism evidence="2 3">
    <name type="scientific">Trichonephila clavata</name>
    <name type="common">Joro spider</name>
    <name type="synonym">Nephila clavata</name>
    <dbReference type="NCBI Taxonomy" id="2740835"/>
    <lineage>
        <taxon>Eukaryota</taxon>
        <taxon>Metazoa</taxon>
        <taxon>Ecdysozoa</taxon>
        <taxon>Arthropoda</taxon>
        <taxon>Chelicerata</taxon>
        <taxon>Arachnida</taxon>
        <taxon>Araneae</taxon>
        <taxon>Araneomorphae</taxon>
        <taxon>Entelegynae</taxon>
        <taxon>Araneoidea</taxon>
        <taxon>Nephilidae</taxon>
        <taxon>Trichonephila</taxon>
    </lineage>
</organism>
<evidence type="ECO:0000313" key="2">
    <source>
        <dbReference type="EMBL" id="GFR24775.1"/>
    </source>
</evidence>
<dbReference type="AlphaFoldDB" id="A0A8X6LWN9"/>
<feature type="transmembrane region" description="Helical" evidence="1">
    <location>
        <begin position="61"/>
        <end position="79"/>
    </location>
</feature>
<comment type="caution">
    <text evidence="2">The sequence shown here is derived from an EMBL/GenBank/DDBJ whole genome shotgun (WGS) entry which is preliminary data.</text>
</comment>
<keyword evidence="1" id="KW-0812">Transmembrane</keyword>
<gene>
    <name evidence="2" type="ORF">TNCT_674261</name>
</gene>
<dbReference type="OrthoDB" id="10336024at2759"/>
<accession>A0A8X6LWN9</accession>
<proteinExistence type="predicted"/>
<name>A0A8X6LWN9_TRICU</name>
<dbReference type="Proteomes" id="UP000887116">
    <property type="component" value="Unassembled WGS sequence"/>
</dbReference>
<keyword evidence="3" id="KW-1185">Reference proteome</keyword>